<feature type="compositionally biased region" description="Polar residues" evidence="2">
    <location>
        <begin position="87"/>
        <end position="111"/>
    </location>
</feature>
<feature type="region of interest" description="Disordered" evidence="2">
    <location>
        <begin position="32"/>
        <end position="111"/>
    </location>
</feature>
<sequence length="111" mass="12961">MQLKDELEQKCRTSNTKIEKILKELDEEVNLRKSAESSTSLLEKDKMMAQHRLAEAQRKADQEAEKRRNLENEVSTLKEQLEDMRKISQNSQASNDKILQLQNQLEEANDC</sequence>
<dbReference type="InterPro" id="IPR011072">
    <property type="entry name" value="HR1_rho-bd"/>
</dbReference>
<keyword evidence="5" id="KW-1185">Reference proteome</keyword>
<gene>
    <name evidence="4" type="ORF">WMY93_001107</name>
</gene>
<evidence type="ECO:0000313" key="5">
    <source>
        <dbReference type="Proteomes" id="UP001460270"/>
    </source>
</evidence>
<feature type="compositionally biased region" description="Basic and acidic residues" evidence="2">
    <location>
        <begin position="42"/>
        <end position="71"/>
    </location>
</feature>
<proteinExistence type="predicted"/>
<evidence type="ECO:0000313" key="4">
    <source>
        <dbReference type="EMBL" id="KAK7945379.1"/>
    </source>
</evidence>
<protein>
    <recommendedName>
        <fullName evidence="3">REM-1 domain-containing protein</fullName>
    </recommendedName>
</protein>
<comment type="caution">
    <text evidence="4">The sequence shown here is derived from an EMBL/GenBank/DDBJ whole genome shotgun (WGS) entry which is preliminary data.</text>
</comment>
<reference evidence="5" key="1">
    <citation type="submission" date="2024-04" db="EMBL/GenBank/DDBJ databases">
        <title>Salinicola lusitanus LLJ914,a marine bacterium isolated from the Okinawa Trough.</title>
        <authorList>
            <person name="Li J."/>
        </authorList>
    </citation>
    <scope>NUCLEOTIDE SEQUENCE [LARGE SCALE GENOMIC DNA]</scope>
</reference>
<feature type="domain" description="REM-1" evidence="3">
    <location>
        <begin position="30"/>
        <end position="111"/>
    </location>
</feature>
<dbReference type="EMBL" id="JBBPFD010000001">
    <property type="protein sequence ID" value="KAK7945379.1"/>
    <property type="molecule type" value="Genomic_DNA"/>
</dbReference>
<dbReference type="Gene3D" id="1.20.5.1160">
    <property type="entry name" value="Vasodilator-stimulated phosphoprotein"/>
    <property type="match status" value="1"/>
</dbReference>
<dbReference type="AlphaFoldDB" id="A0AAW0QG45"/>
<dbReference type="GO" id="GO:0007165">
    <property type="term" value="P:signal transduction"/>
    <property type="evidence" value="ECO:0007669"/>
    <property type="project" value="InterPro"/>
</dbReference>
<dbReference type="PROSITE" id="PS51860">
    <property type="entry name" value="REM_1"/>
    <property type="match status" value="1"/>
</dbReference>
<dbReference type="Proteomes" id="UP001460270">
    <property type="component" value="Unassembled WGS sequence"/>
</dbReference>
<evidence type="ECO:0000256" key="1">
    <source>
        <dbReference type="PROSITE-ProRule" id="PRU01207"/>
    </source>
</evidence>
<evidence type="ECO:0000259" key="3">
    <source>
        <dbReference type="PROSITE" id="PS51860"/>
    </source>
</evidence>
<name>A0AAW0QG45_9GOBI</name>
<accession>A0AAW0QG45</accession>
<evidence type="ECO:0000256" key="2">
    <source>
        <dbReference type="SAM" id="MobiDB-lite"/>
    </source>
</evidence>
<organism evidence="4 5">
    <name type="scientific">Mugilogobius chulae</name>
    <name type="common">yellowstripe goby</name>
    <dbReference type="NCBI Taxonomy" id="88201"/>
    <lineage>
        <taxon>Eukaryota</taxon>
        <taxon>Metazoa</taxon>
        <taxon>Chordata</taxon>
        <taxon>Craniata</taxon>
        <taxon>Vertebrata</taxon>
        <taxon>Euteleostomi</taxon>
        <taxon>Actinopterygii</taxon>
        <taxon>Neopterygii</taxon>
        <taxon>Teleostei</taxon>
        <taxon>Neoteleostei</taxon>
        <taxon>Acanthomorphata</taxon>
        <taxon>Gobiaria</taxon>
        <taxon>Gobiiformes</taxon>
        <taxon>Gobioidei</taxon>
        <taxon>Gobiidae</taxon>
        <taxon>Gobionellinae</taxon>
        <taxon>Mugilogobius</taxon>
    </lineage>
</organism>
<keyword evidence="1" id="KW-0175">Coiled coil</keyword>